<keyword evidence="4" id="KW-0863">Zinc-finger</keyword>
<evidence type="ECO:0000313" key="10">
    <source>
        <dbReference type="EMBL" id="EDO40102.1"/>
    </source>
</evidence>
<dbReference type="AlphaFoldDB" id="A7S846"/>
<dbReference type="GO" id="GO:0031902">
    <property type="term" value="C:late endosome membrane"/>
    <property type="evidence" value="ECO:0007669"/>
    <property type="project" value="UniProtKB-SubCell"/>
</dbReference>
<dbReference type="InterPro" id="IPR000547">
    <property type="entry name" value="Clathrin_H-chain/VPS_repeat"/>
</dbReference>
<dbReference type="Proteomes" id="UP000001593">
    <property type="component" value="Unassembled WGS sequence"/>
</dbReference>
<evidence type="ECO:0000256" key="1">
    <source>
        <dbReference type="ARBA" id="ARBA00004492"/>
    </source>
</evidence>
<protein>
    <recommendedName>
        <fullName evidence="9">PEP5/VPS11 N-terminal domain-containing protein</fullName>
    </recommendedName>
</protein>
<dbReference type="eggNOG" id="KOG2114">
    <property type="taxonomic scope" value="Eukaryota"/>
</dbReference>
<dbReference type="InterPro" id="IPR011990">
    <property type="entry name" value="TPR-like_helical_dom_sf"/>
</dbReference>
<dbReference type="InterPro" id="IPR057308">
    <property type="entry name" value="CHCR_PEP5_VPS11"/>
</dbReference>
<dbReference type="GO" id="GO:0006886">
    <property type="term" value="P:intracellular protein transport"/>
    <property type="evidence" value="ECO:0007669"/>
    <property type="project" value="UniProtKB-UniRule"/>
</dbReference>
<dbReference type="GO" id="GO:0016192">
    <property type="term" value="P:vesicle-mediated transport"/>
    <property type="evidence" value="ECO:0007669"/>
    <property type="project" value="InterPro"/>
</dbReference>
<proteinExistence type="predicted"/>
<dbReference type="GO" id="GO:0008270">
    <property type="term" value="F:zinc ion binding"/>
    <property type="evidence" value="ECO:0007669"/>
    <property type="project" value="UniProtKB-KW"/>
</dbReference>
<accession>A7S846</accession>
<evidence type="ECO:0000259" key="9">
    <source>
        <dbReference type="Pfam" id="PF23341"/>
    </source>
</evidence>
<keyword evidence="3" id="KW-0479">Metal-binding</keyword>
<dbReference type="HOGENOM" id="CLU_573168_0_0_1"/>
<dbReference type="PROSITE" id="PS50236">
    <property type="entry name" value="CHCR"/>
    <property type="match status" value="1"/>
</dbReference>
<evidence type="ECO:0000256" key="7">
    <source>
        <dbReference type="ARBA" id="ARBA00023136"/>
    </source>
</evidence>
<organism evidence="10 11">
    <name type="scientific">Nematostella vectensis</name>
    <name type="common">Starlet sea anemone</name>
    <dbReference type="NCBI Taxonomy" id="45351"/>
    <lineage>
        <taxon>Eukaryota</taxon>
        <taxon>Metazoa</taxon>
        <taxon>Cnidaria</taxon>
        <taxon>Anthozoa</taxon>
        <taxon>Hexacorallia</taxon>
        <taxon>Actiniaria</taxon>
        <taxon>Edwardsiidae</taxon>
        <taxon>Nematostella</taxon>
    </lineage>
</organism>
<dbReference type="InterPro" id="IPR036322">
    <property type="entry name" value="WD40_repeat_dom_sf"/>
</dbReference>
<keyword evidence="7" id="KW-0472">Membrane</keyword>
<sequence>MADQSPVVACVVYSRWGLIIGIQDGGQQRSGQNGTQFLAHNSTFSLLTMALLQWRRLNFFDKEVLKDPQTNQTYSRLQDIDIAACSSGRGQMVFGDTNGSIHFVDSELNLTSFKAFEIRVSHLYQLKQHNILVSIGEDEAGINPLVRVWNLDKPDKLGNPVCCQMLRAIPGNKPVAVSCLAVLENLTQMAVGFADGSVVVYKGDITRDRHSKQRLIHQDKHPITGLGYRQTGASTILFVVTQETLLSYNLSSKDHRALYFYQPDGRGPCLAFEAFTGTFPGVIEVLSEWGNLYVLTMDKKIFQLEEKPTQTKLEILFKKNLYALAISKGDHDGAIQEYIKTIGHLEPSYVIRKVSHLDLSYVIRKFLDAQRIHNLTAYLQALHEHGLANTDHTTLLLNCYTKLKDVSKLDEFIMSEKELNFDVETAIKVCRQAGYFKHAVNLANKFEQHDWYLKIQLEDLHDYQKALEYIAQLDFYE</sequence>
<comment type="subcellular location">
    <subcellularLocation>
        <location evidence="1">Late endosome membrane</location>
        <topology evidence="1">Peripheral membrane protein</topology>
        <orientation evidence="1">Cytoplasmic side</orientation>
    </subcellularLocation>
</comment>
<keyword evidence="6" id="KW-0653">Protein transport</keyword>
<evidence type="ECO:0000313" key="11">
    <source>
        <dbReference type="Proteomes" id="UP000001593"/>
    </source>
</evidence>
<dbReference type="PhylomeDB" id="A7S846"/>
<dbReference type="SUPFAM" id="SSF50978">
    <property type="entry name" value="WD40 repeat-like"/>
    <property type="match status" value="1"/>
</dbReference>
<dbReference type="OMA" id="WIAHENG"/>
<keyword evidence="2" id="KW-0813">Transport</keyword>
<reference evidence="10 11" key="1">
    <citation type="journal article" date="2007" name="Science">
        <title>Sea anemone genome reveals ancestral eumetazoan gene repertoire and genomic organization.</title>
        <authorList>
            <person name="Putnam N.H."/>
            <person name="Srivastava M."/>
            <person name="Hellsten U."/>
            <person name="Dirks B."/>
            <person name="Chapman J."/>
            <person name="Salamov A."/>
            <person name="Terry A."/>
            <person name="Shapiro H."/>
            <person name="Lindquist E."/>
            <person name="Kapitonov V.V."/>
            <person name="Jurka J."/>
            <person name="Genikhovich G."/>
            <person name="Grigoriev I.V."/>
            <person name="Lucas S.M."/>
            <person name="Steele R.E."/>
            <person name="Finnerty J.R."/>
            <person name="Technau U."/>
            <person name="Martindale M.Q."/>
            <person name="Rokhsar D.S."/>
        </authorList>
    </citation>
    <scope>NUCLEOTIDE SEQUENCE [LARGE SCALE GENOMIC DNA]</scope>
    <source>
        <strain evidence="11">CH2 X CH6</strain>
    </source>
</reference>
<gene>
    <name evidence="10" type="ORF">NEMVEDRAFT_v1g208259</name>
</gene>
<dbReference type="Gene3D" id="1.25.40.10">
    <property type="entry name" value="Tetratricopeptide repeat domain"/>
    <property type="match status" value="1"/>
</dbReference>
<evidence type="ECO:0000256" key="2">
    <source>
        <dbReference type="ARBA" id="ARBA00022448"/>
    </source>
</evidence>
<dbReference type="InterPro" id="IPR016024">
    <property type="entry name" value="ARM-type_fold"/>
</dbReference>
<evidence type="ECO:0000256" key="5">
    <source>
        <dbReference type="ARBA" id="ARBA00022833"/>
    </source>
</evidence>
<evidence type="ECO:0000256" key="6">
    <source>
        <dbReference type="ARBA" id="ARBA00022927"/>
    </source>
</evidence>
<dbReference type="PANTHER" id="PTHR23323:SF24">
    <property type="entry name" value="VACUOLAR PROTEIN SORTING-ASSOCIATED PROTEIN 11 HOMOLOG"/>
    <property type="match status" value="1"/>
</dbReference>
<evidence type="ECO:0000256" key="8">
    <source>
        <dbReference type="PROSITE-ProRule" id="PRU01006"/>
    </source>
</evidence>
<feature type="repeat" description="CHCR" evidence="8">
    <location>
        <begin position="350"/>
        <end position="477"/>
    </location>
</feature>
<feature type="domain" description="PEP5/VPS11 N-terminal" evidence="9">
    <location>
        <begin position="54"/>
        <end position="256"/>
    </location>
</feature>
<dbReference type="Pfam" id="PF23356">
    <property type="entry name" value="TPR_PEP5_VPS11"/>
    <property type="match status" value="1"/>
</dbReference>
<keyword evidence="5" id="KW-0862">Zinc</keyword>
<dbReference type="InterPro" id="IPR057307">
    <property type="entry name" value="PEP5_VPS11_N"/>
</dbReference>
<evidence type="ECO:0000256" key="4">
    <source>
        <dbReference type="ARBA" id="ARBA00022771"/>
    </source>
</evidence>
<dbReference type="Gene3D" id="2.130.10.10">
    <property type="entry name" value="YVTN repeat-like/Quinoprotein amine dehydrogenase"/>
    <property type="match status" value="1"/>
</dbReference>
<dbReference type="Pfam" id="PF23341">
    <property type="entry name" value="PEP5_VPS11_N"/>
    <property type="match status" value="1"/>
</dbReference>
<name>A7S846_NEMVE</name>
<dbReference type="EMBL" id="DS469596">
    <property type="protein sequence ID" value="EDO40102.1"/>
    <property type="molecule type" value="Genomic_DNA"/>
</dbReference>
<dbReference type="InterPro" id="IPR015943">
    <property type="entry name" value="WD40/YVTN_repeat-like_dom_sf"/>
</dbReference>
<feature type="non-terminal residue" evidence="10">
    <location>
        <position position="477"/>
    </location>
</feature>
<dbReference type="InParanoid" id="A7S846"/>
<keyword evidence="11" id="KW-1185">Reference proteome</keyword>
<evidence type="ECO:0000256" key="3">
    <source>
        <dbReference type="ARBA" id="ARBA00022723"/>
    </source>
</evidence>
<dbReference type="STRING" id="45351.A7S846"/>
<dbReference type="SUPFAM" id="SSF48371">
    <property type="entry name" value="ARM repeat"/>
    <property type="match status" value="1"/>
</dbReference>
<dbReference type="PANTHER" id="PTHR23323">
    <property type="entry name" value="VACUOLAR PROTEIN SORTING-ASSOCIATED PROTEIN"/>
    <property type="match status" value="1"/>
</dbReference>